<organism evidence="6 7">
    <name type="scientific">Phytophthora cactorum</name>
    <dbReference type="NCBI Taxonomy" id="29920"/>
    <lineage>
        <taxon>Eukaryota</taxon>
        <taxon>Sar</taxon>
        <taxon>Stramenopiles</taxon>
        <taxon>Oomycota</taxon>
        <taxon>Peronosporomycetes</taxon>
        <taxon>Peronosporales</taxon>
        <taxon>Peronosporaceae</taxon>
        <taxon>Phytophthora</taxon>
    </lineage>
</organism>
<evidence type="ECO:0000313" key="7">
    <source>
        <dbReference type="Proteomes" id="UP000251314"/>
    </source>
</evidence>
<evidence type="ECO:0000313" key="2">
    <source>
        <dbReference type="EMBL" id="KAG2918397.1"/>
    </source>
</evidence>
<dbReference type="Proteomes" id="UP000697107">
    <property type="component" value="Unassembled WGS sequence"/>
</dbReference>
<evidence type="ECO:0000313" key="4">
    <source>
        <dbReference type="EMBL" id="KAG2981615.1"/>
    </source>
</evidence>
<evidence type="ECO:0000313" key="1">
    <source>
        <dbReference type="EMBL" id="KAG2856814.1"/>
    </source>
</evidence>
<dbReference type="EMBL" id="MJFZ01000256">
    <property type="protein sequence ID" value="RAW32956.1"/>
    <property type="molecule type" value="Genomic_DNA"/>
</dbReference>
<gene>
    <name evidence="6" type="ORF">PC110_g10716</name>
    <name evidence="1" type="ORF">PC113_g11245</name>
    <name evidence="2" type="ORF">PC115_g10455</name>
    <name evidence="3" type="ORF">PC117_g11936</name>
    <name evidence="4" type="ORF">PC118_g10504</name>
    <name evidence="5" type="ORF">PC129_g10790</name>
</gene>
<dbReference type="EMBL" id="RCML01000303">
    <property type="protein sequence ID" value="KAG2981615.1"/>
    <property type="molecule type" value="Genomic_DNA"/>
</dbReference>
<dbReference type="EMBL" id="RCMK01000318">
    <property type="protein sequence ID" value="KAG2936880.1"/>
    <property type="molecule type" value="Genomic_DNA"/>
</dbReference>
<accession>A0A329SAP4</accession>
<evidence type="ECO:0000313" key="6">
    <source>
        <dbReference type="EMBL" id="RAW32956.1"/>
    </source>
</evidence>
<sequence>MHGFQFFRETPPEQEIQMLLDTREQPSPPDRLEGLIKLITKDKVSAVIQAYKPAKACGPDGLGSDSYRNYSAELVPLLIALYNMWYDATVFPISFLERISLYQKGEPAELQTTGITRF</sequence>
<comment type="caution">
    <text evidence="6">The sequence shown here is derived from an EMBL/GenBank/DDBJ whole genome shotgun (WGS) entry which is preliminary data.</text>
</comment>
<dbReference type="Proteomes" id="UP000774804">
    <property type="component" value="Unassembled WGS sequence"/>
</dbReference>
<dbReference type="OrthoDB" id="167666at2759"/>
<keyword evidence="7" id="KW-1185">Reference proteome</keyword>
<proteinExistence type="predicted"/>
<dbReference type="EMBL" id="RCMV01000364">
    <property type="protein sequence ID" value="KAG3218419.1"/>
    <property type="molecule type" value="Genomic_DNA"/>
</dbReference>
<evidence type="ECO:0000313" key="3">
    <source>
        <dbReference type="EMBL" id="KAG2936880.1"/>
    </source>
</evidence>
<name>A0A329SAP4_9STRA</name>
<dbReference type="Proteomes" id="UP000251314">
    <property type="component" value="Unassembled WGS sequence"/>
</dbReference>
<reference evidence="6 7" key="1">
    <citation type="submission" date="2018-01" db="EMBL/GenBank/DDBJ databases">
        <title>Draft genome of the strawberry crown rot pathogen Phytophthora cactorum.</title>
        <authorList>
            <person name="Armitage A.D."/>
            <person name="Lysoe E."/>
            <person name="Nellist C.F."/>
            <person name="Harrison R.J."/>
            <person name="Brurberg M.B."/>
        </authorList>
    </citation>
    <scope>NUCLEOTIDE SEQUENCE [LARGE SCALE GENOMIC DNA]</scope>
    <source>
        <strain evidence="6 7">10300</strain>
    </source>
</reference>
<dbReference type="AlphaFoldDB" id="A0A329SAP4"/>
<dbReference type="Proteomes" id="UP000760860">
    <property type="component" value="Unassembled WGS sequence"/>
</dbReference>
<protein>
    <recommendedName>
        <fullName evidence="8">Reverse transcriptase domain-containing protein</fullName>
    </recommendedName>
</protein>
<dbReference type="Proteomes" id="UP000735874">
    <property type="component" value="Unassembled WGS sequence"/>
</dbReference>
<dbReference type="Proteomes" id="UP000736787">
    <property type="component" value="Unassembled WGS sequence"/>
</dbReference>
<evidence type="ECO:0008006" key="8">
    <source>
        <dbReference type="Google" id="ProtNLM"/>
    </source>
</evidence>
<evidence type="ECO:0000313" key="5">
    <source>
        <dbReference type="EMBL" id="KAG3218419.1"/>
    </source>
</evidence>
<reference evidence="1" key="2">
    <citation type="submission" date="2018-10" db="EMBL/GenBank/DDBJ databases">
        <title>Effector identification in a new, highly contiguous assembly of the strawberry crown rot pathogen Phytophthora cactorum.</title>
        <authorList>
            <person name="Armitage A.D."/>
            <person name="Nellist C.F."/>
            <person name="Bates H."/>
            <person name="Vickerstaff R.J."/>
            <person name="Harrison R.J."/>
        </authorList>
    </citation>
    <scope>NUCLEOTIDE SEQUENCE</scope>
    <source>
        <strain evidence="1">15-7</strain>
        <strain evidence="2">4032</strain>
        <strain evidence="3">4040</strain>
        <strain evidence="4">P415</strain>
        <strain evidence="5">P421</strain>
    </source>
</reference>
<dbReference type="VEuPathDB" id="FungiDB:PC110_g10716"/>
<dbReference type="EMBL" id="RCMG01000316">
    <property type="protein sequence ID" value="KAG2856814.1"/>
    <property type="molecule type" value="Genomic_DNA"/>
</dbReference>
<dbReference type="EMBL" id="RCMI01000309">
    <property type="protein sequence ID" value="KAG2918397.1"/>
    <property type="molecule type" value="Genomic_DNA"/>
</dbReference>